<dbReference type="AlphaFoldDB" id="A0A6B0T926"/>
<dbReference type="RefSeq" id="WP_159763503.1">
    <property type="nucleotide sequence ID" value="NZ_WUUT01000002.1"/>
</dbReference>
<dbReference type="Proteomes" id="UP000466535">
    <property type="component" value="Unassembled WGS sequence"/>
</dbReference>
<sequence>MTQSDVEIGLVSCTKSKRKQATQPADLYMESAFFRKAREYAEANHDDWYILSAKHYLLDPYGPPIEPYDETLSGASVDRKRQWAQIVYDQLQDEGLLTQGNRLMFHAGRDYHDKLRPLLDNTPVEIEIPTDGLQYGETLAWYNEQL</sequence>
<dbReference type="EMBL" id="WUUT01000002">
    <property type="protein sequence ID" value="MXR51370.1"/>
    <property type="molecule type" value="Genomic_DNA"/>
</dbReference>
<proteinExistence type="predicted"/>
<feature type="domain" description="DUF6884" evidence="1">
    <location>
        <begin position="8"/>
        <end position="144"/>
    </location>
</feature>
<dbReference type="InterPro" id="IPR049251">
    <property type="entry name" value="DUF6884"/>
</dbReference>
<evidence type="ECO:0000313" key="3">
    <source>
        <dbReference type="Proteomes" id="UP000466535"/>
    </source>
</evidence>
<keyword evidence="3" id="KW-1185">Reference proteome</keyword>
<evidence type="ECO:0000259" key="1">
    <source>
        <dbReference type="Pfam" id="PF21818"/>
    </source>
</evidence>
<dbReference type="Pfam" id="PF21818">
    <property type="entry name" value="DUF6884"/>
    <property type="match status" value="1"/>
</dbReference>
<name>A0A6B0T926_9EURY</name>
<gene>
    <name evidence="2" type="ORF">GRX03_07105</name>
</gene>
<organism evidence="2 3">
    <name type="scientific">Halovenus carboxidivorans</name>
    <dbReference type="NCBI Taxonomy" id="2692199"/>
    <lineage>
        <taxon>Archaea</taxon>
        <taxon>Methanobacteriati</taxon>
        <taxon>Methanobacteriota</taxon>
        <taxon>Stenosarchaea group</taxon>
        <taxon>Halobacteria</taxon>
        <taxon>Halobacteriales</taxon>
        <taxon>Haloarculaceae</taxon>
        <taxon>Halovenus</taxon>
    </lineage>
</organism>
<comment type="caution">
    <text evidence="2">The sequence shown here is derived from an EMBL/GenBank/DDBJ whole genome shotgun (WGS) entry which is preliminary data.</text>
</comment>
<reference evidence="2 3" key="1">
    <citation type="submission" date="2019-12" db="EMBL/GenBank/DDBJ databases">
        <title>Isolation and characterization of three novel carbon monoxide-oxidizing members of Halobacteria from salione crusts and soils.</title>
        <authorList>
            <person name="Myers M.R."/>
            <person name="King G.M."/>
        </authorList>
    </citation>
    <scope>NUCLEOTIDE SEQUENCE [LARGE SCALE GENOMIC DNA]</scope>
    <source>
        <strain evidence="2 3">WSH3</strain>
    </source>
</reference>
<evidence type="ECO:0000313" key="2">
    <source>
        <dbReference type="EMBL" id="MXR51370.1"/>
    </source>
</evidence>
<accession>A0A6B0T926</accession>
<protein>
    <recommendedName>
        <fullName evidence="1">DUF6884 domain-containing protein</fullName>
    </recommendedName>
</protein>